<accession>A0AB38DME0</accession>
<reference evidence="2 3" key="1">
    <citation type="submission" date="2016-11" db="EMBL/GenBank/DDBJ databases">
        <authorList>
            <consortium name="Pathogen Informatics"/>
        </authorList>
    </citation>
    <scope>NUCLEOTIDE SEQUENCE [LARGE SCALE GENOMIC DNA]</scope>
    <source>
        <strain evidence="2 3">1168</strain>
    </source>
</reference>
<feature type="signal peptide" evidence="1">
    <location>
        <begin position="1"/>
        <end position="20"/>
    </location>
</feature>
<proteinExistence type="predicted"/>
<evidence type="ECO:0000313" key="2">
    <source>
        <dbReference type="EMBL" id="SKZ46932.1"/>
    </source>
</evidence>
<feature type="chain" id="PRO_5044337357" evidence="1">
    <location>
        <begin position="21"/>
        <end position="332"/>
    </location>
</feature>
<evidence type="ECO:0000313" key="3">
    <source>
        <dbReference type="Proteomes" id="UP000190366"/>
    </source>
</evidence>
<comment type="caution">
    <text evidence="2">The sequence shown here is derived from an EMBL/GenBank/DDBJ whole genome shotgun (WGS) entry which is preliminary data.</text>
</comment>
<evidence type="ECO:0000256" key="1">
    <source>
        <dbReference type="SAM" id="SignalP"/>
    </source>
</evidence>
<sequence length="332" mass="36331">MNRNPLRTLIIISLAISAFGACSRQGHVTSNQESATADQRCTAISEKLGSRIEFLRQAQHIVLPSDNNDMRLGCGWHRPSDEMALSVYITRPGNVHDDIAETRKEYSGQNEPIVESPVSGATVMRVPGIPRTIAFTEACRIDVLTPADLRDLDLSHVVVEAVQTVGCNPLDNHQPEESNRDFDQIPGQYPTPATLTGNGANEAVVGSCATLKGRLVDATLVTVDCGSREAVYRVIQRVNVPGECVQDADRKFYRNTKSGGQWTACLDLKWDEALCVNIGDSEVSKVECGDPNSSSKFKPTKVILNTTNIHDCPDGGFQHPIRRFTVCTEPQK</sequence>
<name>A0AB38DME0_9MYCO</name>
<gene>
    <name evidence="2" type="ORF">SAMEA2275630_04886</name>
</gene>
<dbReference type="PROSITE" id="PS51257">
    <property type="entry name" value="PROKAR_LIPOPROTEIN"/>
    <property type="match status" value="1"/>
</dbReference>
<dbReference type="Proteomes" id="UP000190366">
    <property type="component" value="Unassembled WGS sequence"/>
</dbReference>
<organism evidence="2 3">
    <name type="scientific">Mycobacteroides abscessus subsp. massiliense</name>
    <dbReference type="NCBI Taxonomy" id="1962118"/>
    <lineage>
        <taxon>Bacteria</taxon>
        <taxon>Bacillati</taxon>
        <taxon>Actinomycetota</taxon>
        <taxon>Actinomycetes</taxon>
        <taxon>Mycobacteriales</taxon>
        <taxon>Mycobacteriaceae</taxon>
        <taxon>Mycobacteroides</taxon>
        <taxon>Mycobacteroides abscessus</taxon>
    </lineage>
</organism>
<protein>
    <submittedName>
        <fullName evidence="2">Liporotein LppU</fullName>
    </submittedName>
</protein>
<dbReference type="AlphaFoldDB" id="A0AB38DME0"/>
<keyword evidence="1" id="KW-0732">Signal</keyword>
<dbReference type="EMBL" id="FVQL01000001">
    <property type="protein sequence ID" value="SKZ46932.1"/>
    <property type="molecule type" value="Genomic_DNA"/>
</dbReference>